<feature type="transmembrane region" description="Helical" evidence="5">
    <location>
        <begin position="343"/>
        <end position="366"/>
    </location>
</feature>
<evidence type="ECO:0000256" key="5">
    <source>
        <dbReference type="SAM" id="Phobius"/>
    </source>
</evidence>
<feature type="transmembrane region" description="Helical" evidence="5">
    <location>
        <begin position="12"/>
        <end position="32"/>
    </location>
</feature>
<gene>
    <name evidence="6" type="ORF">BKD89_03725</name>
</gene>
<protein>
    <submittedName>
        <fullName evidence="6">Chloride channel protein</fullName>
    </submittedName>
</protein>
<keyword evidence="4 5" id="KW-0472">Membrane</keyword>
<dbReference type="RefSeq" id="WP_015504644.1">
    <property type="nucleotide sequence ID" value="NZ_CP017686.1"/>
</dbReference>
<dbReference type="GeneID" id="41321548"/>
<reference evidence="6 7" key="1">
    <citation type="submission" date="2016-10" db="EMBL/GenBank/DDBJ databases">
        <title>Complete genome of the TMA-utilizing, human hosted archaeon Methanomethylophilus alvus Gen. nov, sp. nov., strain Mx-05, derived from a pure culture.</title>
        <authorList>
            <person name="Brugere J.-F."/>
            <person name="Ben Hania W."/>
            <person name="Chaudhary P.P."/>
            <person name="Gaci N."/>
            <person name="Borrel G."/>
            <person name="Cao Van Tuat L."/>
            <person name="Fardeau M.-L."/>
            <person name="Harris H.M.B."/>
            <person name="O'Toole P.W."/>
            <person name="Ollivier B."/>
        </authorList>
    </citation>
    <scope>NUCLEOTIDE SEQUENCE [LARGE SCALE GENOMIC DNA]</scope>
    <source>
        <strain evidence="6 7">Mx-05</strain>
    </source>
</reference>
<dbReference type="AlphaFoldDB" id="A0A3G3IH96"/>
<feature type="transmembrane region" description="Helical" evidence="5">
    <location>
        <begin position="52"/>
        <end position="69"/>
    </location>
</feature>
<comment type="subcellular location">
    <subcellularLocation>
        <location evidence="1">Membrane</location>
        <topology evidence="1">Multi-pass membrane protein</topology>
    </subcellularLocation>
</comment>
<feature type="transmembrane region" description="Helical" evidence="5">
    <location>
        <begin position="185"/>
        <end position="204"/>
    </location>
</feature>
<dbReference type="InterPro" id="IPR050368">
    <property type="entry name" value="ClC-type_chloride_channel"/>
</dbReference>
<dbReference type="GO" id="GO:0015108">
    <property type="term" value="F:chloride transmembrane transporter activity"/>
    <property type="evidence" value="ECO:0007669"/>
    <property type="project" value="InterPro"/>
</dbReference>
<evidence type="ECO:0000313" key="6">
    <source>
        <dbReference type="EMBL" id="AYQ54914.1"/>
    </source>
</evidence>
<keyword evidence="2 5" id="KW-0812">Transmembrane</keyword>
<evidence type="ECO:0000256" key="2">
    <source>
        <dbReference type="ARBA" id="ARBA00022692"/>
    </source>
</evidence>
<dbReference type="OMA" id="WKVPGHA"/>
<evidence type="ECO:0000256" key="3">
    <source>
        <dbReference type="ARBA" id="ARBA00022989"/>
    </source>
</evidence>
<sequence length="413" mass="42890">MDRVRAANTAAFAVSSVVTGVAVGAFVWALLFVIDLGISSIWDRVPVYLGEFYPLIMCTVGGAVIGFFVKRCGPYPESLQTVLGKVKADGRYGYDKIGRMSVGAALPLIFGGSVGPEAGLTGAVAALSTWAGDRLRRFGRGFGQLSRVGTYAALSAIFTAPLYGLAGAVDGDGECDPYASKWVRWAIYAAAVGGAFGAFLLLTRMFGGGLSLPRYTDISFGKEELIWAVPLILVGAVAGWLFHIFDAVFSRISELAGDRPVAKAVTAGVILGLCGMALPFVMFSGEVQADELNATWAALSAAVLVATGFVKIAATALCVNMGWRGGHFFPTVFAGISIGYGMASVLGIDPVFCVCAVTAAVVGGVVRRPLMAVLLLFLCFPLHSVVLLAAATFVGSKVPLPGSVKGAGQETSE</sequence>
<feature type="transmembrane region" description="Helical" evidence="5">
    <location>
        <begin position="296"/>
        <end position="323"/>
    </location>
</feature>
<dbReference type="Pfam" id="PF00654">
    <property type="entry name" value="Voltage_CLC"/>
    <property type="match status" value="1"/>
</dbReference>
<feature type="transmembrane region" description="Helical" evidence="5">
    <location>
        <begin position="225"/>
        <end position="245"/>
    </location>
</feature>
<proteinExistence type="predicted"/>
<organism evidence="6 7">
    <name type="scientific">Methanomethylophilus alvi</name>
    <dbReference type="NCBI Taxonomy" id="1291540"/>
    <lineage>
        <taxon>Archaea</taxon>
        <taxon>Methanobacteriati</taxon>
        <taxon>Thermoplasmatota</taxon>
        <taxon>Thermoplasmata</taxon>
        <taxon>Methanomassiliicoccales</taxon>
        <taxon>Methanomethylophilaceae</taxon>
        <taxon>Methanomethylophilus</taxon>
    </lineage>
</organism>
<feature type="transmembrane region" description="Helical" evidence="5">
    <location>
        <begin position="265"/>
        <end position="284"/>
    </location>
</feature>
<dbReference type="Gene3D" id="1.10.3080.10">
    <property type="entry name" value="Clc chloride channel"/>
    <property type="match status" value="1"/>
</dbReference>
<keyword evidence="3 5" id="KW-1133">Transmembrane helix</keyword>
<dbReference type="InterPro" id="IPR014743">
    <property type="entry name" value="Cl-channel_core"/>
</dbReference>
<dbReference type="CDD" id="cd00400">
    <property type="entry name" value="Voltage_gated_ClC"/>
    <property type="match status" value="1"/>
</dbReference>
<dbReference type="PANTHER" id="PTHR43427">
    <property type="entry name" value="CHLORIDE CHANNEL PROTEIN CLC-E"/>
    <property type="match status" value="1"/>
</dbReference>
<dbReference type="EMBL" id="CP017686">
    <property type="protein sequence ID" value="AYQ54914.1"/>
    <property type="molecule type" value="Genomic_DNA"/>
</dbReference>
<evidence type="ECO:0000256" key="4">
    <source>
        <dbReference type="ARBA" id="ARBA00023136"/>
    </source>
</evidence>
<dbReference type="Proteomes" id="UP000273278">
    <property type="component" value="Chromosome"/>
</dbReference>
<feature type="transmembrane region" description="Helical" evidence="5">
    <location>
        <begin position="145"/>
        <end position="165"/>
    </location>
</feature>
<dbReference type="SUPFAM" id="SSF81340">
    <property type="entry name" value="Clc chloride channel"/>
    <property type="match status" value="1"/>
</dbReference>
<evidence type="ECO:0000313" key="7">
    <source>
        <dbReference type="Proteomes" id="UP000273278"/>
    </source>
</evidence>
<evidence type="ECO:0000256" key="1">
    <source>
        <dbReference type="ARBA" id="ARBA00004141"/>
    </source>
</evidence>
<name>A0A3G3IH96_9ARCH</name>
<dbReference type="InterPro" id="IPR001807">
    <property type="entry name" value="ClC"/>
</dbReference>
<accession>A0A3G3IH96</accession>
<feature type="transmembrane region" description="Helical" evidence="5">
    <location>
        <begin position="373"/>
        <end position="394"/>
    </location>
</feature>
<dbReference type="GO" id="GO:0016020">
    <property type="term" value="C:membrane"/>
    <property type="evidence" value="ECO:0007669"/>
    <property type="project" value="UniProtKB-SubCell"/>
</dbReference>
<dbReference type="PANTHER" id="PTHR43427:SF12">
    <property type="entry name" value="CHLORIDE TRANSPORTER"/>
    <property type="match status" value="1"/>
</dbReference>